<accession>A0A0A9FCI1</accession>
<proteinExistence type="predicted"/>
<dbReference type="AlphaFoldDB" id="A0A0A9FCI1"/>
<reference evidence="1" key="2">
    <citation type="journal article" date="2015" name="Data Brief">
        <title>Shoot transcriptome of the giant reed, Arundo donax.</title>
        <authorList>
            <person name="Barrero R.A."/>
            <person name="Guerrero F.D."/>
            <person name="Moolhuijzen P."/>
            <person name="Goolsby J.A."/>
            <person name="Tidwell J."/>
            <person name="Bellgard S.E."/>
            <person name="Bellgard M.I."/>
        </authorList>
    </citation>
    <scope>NUCLEOTIDE SEQUENCE</scope>
    <source>
        <tissue evidence="1">Shoot tissue taken approximately 20 cm above the soil surface</tissue>
    </source>
</reference>
<protein>
    <submittedName>
        <fullName evidence="1">Uncharacterized protein</fullName>
    </submittedName>
</protein>
<name>A0A0A9FCI1_ARUDO</name>
<organism evidence="1">
    <name type="scientific">Arundo donax</name>
    <name type="common">Giant reed</name>
    <name type="synonym">Donax arundinaceus</name>
    <dbReference type="NCBI Taxonomy" id="35708"/>
    <lineage>
        <taxon>Eukaryota</taxon>
        <taxon>Viridiplantae</taxon>
        <taxon>Streptophyta</taxon>
        <taxon>Embryophyta</taxon>
        <taxon>Tracheophyta</taxon>
        <taxon>Spermatophyta</taxon>
        <taxon>Magnoliopsida</taxon>
        <taxon>Liliopsida</taxon>
        <taxon>Poales</taxon>
        <taxon>Poaceae</taxon>
        <taxon>PACMAD clade</taxon>
        <taxon>Arundinoideae</taxon>
        <taxon>Arundineae</taxon>
        <taxon>Arundo</taxon>
    </lineage>
</organism>
<sequence length="30" mass="3559">MLHATDYMSVDFGSKMQFPESESFLVEYLR</sequence>
<reference evidence="1" key="1">
    <citation type="submission" date="2014-09" db="EMBL/GenBank/DDBJ databases">
        <authorList>
            <person name="Magalhaes I.L.F."/>
            <person name="Oliveira U."/>
            <person name="Santos F.R."/>
            <person name="Vidigal T.H.D.A."/>
            <person name="Brescovit A.D."/>
            <person name="Santos A.J."/>
        </authorList>
    </citation>
    <scope>NUCLEOTIDE SEQUENCE</scope>
    <source>
        <tissue evidence="1">Shoot tissue taken approximately 20 cm above the soil surface</tissue>
    </source>
</reference>
<evidence type="ECO:0000313" key="1">
    <source>
        <dbReference type="EMBL" id="JAE10725.1"/>
    </source>
</evidence>
<dbReference type="EMBL" id="GBRH01187171">
    <property type="protein sequence ID" value="JAE10725.1"/>
    <property type="molecule type" value="Transcribed_RNA"/>
</dbReference>